<dbReference type="Proteomes" id="UP000006352">
    <property type="component" value="Unassembled WGS sequence"/>
</dbReference>
<dbReference type="InterPro" id="IPR001128">
    <property type="entry name" value="Cyt_P450"/>
</dbReference>
<keyword evidence="8" id="KW-1133">Transmembrane helix</keyword>
<keyword evidence="9 14" id="KW-0560">Oxidoreductase</keyword>
<dbReference type="GeneID" id="24096116"/>
<dbReference type="PANTHER" id="PTHR46300">
    <property type="entry name" value="P450, PUTATIVE (EUROFUNG)-RELATED-RELATED"/>
    <property type="match status" value="1"/>
</dbReference>
<evidence type="ECO:0000256" key="8">
    <source>
        <dbReference type="ARBA" id="ARBA00022989"/>
    </source>
</evidence>
<evidence type="ECO:0000256" key="10">
    <source>
        <dbReference type="ARBA" id="ARBA00023004"/>
    </source>
</evidence>
<dbReference type="InParanoid" id="J4GND6"/>
<evidence type="ECO:0008006" key="17">
    <source>
        <dbReference type="Google" id="ProtNLM"/>
    </source>
</evidence>
<dbReference type="RefSeq" id="XP_012180488.1">
    <property type="nucleotide sequence ID" value="XM_012325098.1"/>
</dbReference>
<dbReference type="STRING" id="599839.J4GND6"/>
<dbReference type="GO" id="GO:0005506">
    <property type="term" value="F:iron ion binding"/>
    <property type="evidence" value="ECO:0007669"/>
    <property type="project" value="InterPro"/>
</dbReference>
<evidence type="ECO:0000256" key="14">
    <source>
        <dbReference type="RuleBase" id="RU000461"/>
    </source>
</evidence>
<evidence type="ECO:0000256" key="4">
    <source>
        <dbReference type="ARBA" id="ARBA00010617"/>
    </source>
</evidence>
<dbReference type="PANTHER" id="PTHR46300:SF7">
    <property type="entry name" value="P450, PUTATIVE (EUROFUNG)-RELATED"/>
    <property type="match status" value="1"/>
</dbReference>
<comment type="subcellular location">
    <subcellularLocation>
        <location evidence="2">Membrane</location>
        <topology evidence="2">Single-pass membrane protein</topology>
    </subcellularLocation>
</comment>
<dbReference type="GO" id="GO:0020037">
    <property type="term" value="F:heme binding"/>
    <property type="evidence" value="ECO:0007669"/>
    <property type="project" value="InterPro"/>
</dbReference>
<comment type="cofactor">
    <cofactor evidence="1 13">
        <name>heme</name>
        <dbReference type="ChEBI" id="CHEBI:30413"/>
    </cofactor>
</comment>
<dbReference type="InterPro" id="IPR036396">
    <property type="entry name" value="Cyt_P450_sf"/>
</dbReference>
<evidence type="ECO:0000313" key="15">
    <source>
        <dbReference type="EMBL" id="CCM01205.1"/>
    </source>
</evidence>
<name>J4GND6_9APHY</name>
<evidence type="ECO:0000256" key="13">
    <source>
        <dbReference type="PIRSR" id="PIRSR602401-1"/>
    </source>
</evidence>
<dbReference type="SUPFAM" id="SSF48264">
    <property type="entry name" value="Cytochrome P450"/>
    <property type="match status" value="1"/>
</dbReference>
<dbReference type="AlphaFoldDB" id="J4GND6"/>
<evidence type="ECO:0000256" key="6">
    <source>
        <dbReference type="ARBA" id="ARBA00022692"/>
    </source>
</evidence>
<keyword evidence="12" id="KW-0472">Membrane</keyword>
<dbReference type="Pfam" id="PF00067">
    <property type="entry name" value="p450"/>
    <property type="match status" value="1"/>
</dbReference>
<accession>J4GND6</accession>
<gene>
    <name evidence="15" type="ORF">FIBRA_03253</name>
</gene>
<comment type="similarity">
    <text evidence="4 14">Belongs to the cytochrome P450 family.</text>
</comment>
<evidence type="ECO:0000256" key="12">
    <source>
        <dbReference type="ARBA" id="ARBA00023136"/>
    </source>
</evidence>
<dbReference type="CDD" id="cd11065">
    <property type="entry name" value="CYP64-like"/>
    <property type="match status" value="1"/>
</dbReference>
<evidence type="ECO:0000256" key="5">
    <source>
        <dbReference type="ARBA" id="ARBA00022617"/>
    </source>
</evidence>
<keyword evidence="10 13" id="KW-0408">Iron</keyword>
<evidence type="ECO:0000256" key="1">
    <source>
        <dbReference type="ARBA" id="ARBA00001971"/>
    </source>
</evidence>
<evidence type="ECO:0000256" key="2">
    <source>
        <dbReference type="ARBA" id="ARBA00004167"/>
    </source>
</evidence>
<organism evidence="15 16">
    <name type="scientific">Fibroporia radiculosa</name>
    <dbReference type="NCBI Taxonomy" id="599839"/>
    <lineage>
        <taxon>Eukaryota</taxon>
        <taxon>Fungi</taxon>
        <taxon>Dikarya</taxon>
        <taxon>Basidiomycota</taxon>
        <taxon>Agaricomycotina</taxon>
        <taxon>Agaricomycetes</taxon>
        <taxon>Polyporales</taxon>
        <taxon>Fibroporiaceae</taxon>
        <taxon>Fibroporia</taxon>
    </lineage>
</organism>
<feature type="binding site" description="axial binding residue" evidence="13">
    <location>
        <position position="360"/>
    </location>
    <ligand>
        <name>heme</name>
        <dbReference type="ChEBI" id="CHEBI:30413"/>
    </ligand>
    <ligandPart>
        <name>Fe</name>
        <dbReference type="ChEBI" id="CHEBI:18248"/>
    </ligandPart>
</feature>
<dbReference type="HOGENOM" id="CLU_001570_2_3_1"/>
<proteinExistence type="inferred from homology"/>
<keyword evidence="11 14" id="KW-0503">Monooxygenase</keyword>
<dbReference type="GO" id="GO:0016705">
    <property type="term" value="F:oxidoreductase activity, acting on paired donors, with incorporation or reduction of molecular oxygen"/>
    <property type="evidence" value="ECO:0007669"/>
    <property type="project" value="InterPro"/>
</dbReference>
<evidence type="ECO:0000313" key="16">
    <source>
        <dbReference type="Proteomes" id="UP000006352"/>
    </source>
</evidence>
<dbReference type="PROSITE" id="PS00086">
    <property type="entry name" value="CYTOCHROME_P450"/>
    <property type="match status" value="1"/>
</dbReference>
<keyword evidence="6" id="KW-0812">Transmembrane</keyword>
<dbReference type="Gene3D" id="1.10.630.10">
    <property type="entry name" value="Cytochrome P450"/>
    <property type="match status" value="1"/>
</dbReference>
<dbReference type="PRINTS" id="PR00463">
    <property type="entry name" value="EP450I"/>
</dbReference>
<dbReference type="OrthoDB" id="2789670at2759"/>
<keyword evidence="7 13" id="KW-0479">Metal-binding</keyword>
<keyword evidence="5 13" id="KW-0349">Heme</keyword>
<dbReference type="InterPro" id="IPR050364">
    <property type="entry name" value="Cytochrome_P450_fung"/>
</dbReference>
<dbReference type="InterPro" id="IPR002401">
    <property type="entry name" value="Cyt_P450_E_grp-I"/>
</dbReference>
<evidence type="ECO:0000256" key="7">
    <source>
        <dbReference type="ARBA" id="ARBA00022723"/>
    </source>
</evidence>
<dbReference type="GO" id="GO:0016020">
    <property type="term" value="C:membrane"/>
    <property type="evidence" value="ECO:0007669"/>
    <property type="project" value="UniProtKB-SubCell"/>
</dbReference>
<evidence type="ECO:0000256" key="3">
    <source>
        <dbReference type="ARBA" id="ARBA00005179"/>
    </source>
</evidence>
<dbReference type="GO" id="GO:0004497">
    <property type="term" value="F:monooxygenase activity"/>
    <property type="evidence" value="ECO:0007669"/>
    <property type="project" value="UniProtKB-KW"/>
</dbReference>
<keyword evidence="16" id="KW-1185">Reference proteome</keyword>
<protein>
    <recommendedName>
        <fullName evidence="17">Cytochrome P450</fullName>
    </recommendedName>
</protein>
<reference evidence="15 16" key="1">
    <citation type="journal article" date="2012" name="Appl. Environ. Microbiol.">
        <title>Short-read sequencing for genomic analysis of the brown rot fungus Fibroporia radiculosa.</title>
        <authorList>
            <person name="Tang J.D."/>
            <person name="Perkins A.D."/>
            <person name="Sonstegard T.S."/>
            <person name="Schroeder S.G."/>
            <person name="Burgess S.C."/>
            <person name="Diehl S.V."/>
        </authorList>
    </citation>
    <scope>NUCLEOTIDE SEQUENCE [LARGE SCALE GENOMIC DNA]</scope>
    <source>
        <strain evidence="15 16">TFFH 294</strain>
    </source>
</reference>
<dbReference type="InterPro" id="IPR017972">
    <property type="entry name" value="Cyt_P450_CS"/>
</dbReference>
<dbReference type="EMBL" id="HE797023">
    <property type="protein sequence ID" value="CCM01205.1"/>
    <property type="molecule type" value="Genomic_DNA"/>
</dbReference>
<evidence type="ECO:0000256" key="11">
    <source>
        <dbReference type="ARBA" id="ARBA00023033"/>
    </source>
</evidence>
<comment type="pathway">
    <text evidence="3">Secondary metabolite biosynthesis.</text>
</comment>
<evidence type="ECO:0000256" key="9">
    <source>
        <dbReference type="ARBA" id="ARBA00023002"/>
    </source>
</evidence>
<sequence length="435" mass="48888">MVILNSLEHAVELLNRRSTLYSDRPPFPVIGKLVGWDKLVVLTPYNAHLRDTRRLMSRWMGTRSHVLHFAPIIEREVTRMVARLLHQPDMVVQLIRKMAAAVILDITYGYKVQDQDDPLVRIVDTAVAHFSELTTPGACLADIFPIMKYVPAWMPGAGWKRKALKAIQDTNSMLEVPYAMVKEQMAAGTAVPSFTSTSLETDDNEGHQYVVKTAAGVMYAAGADTSLTTMLSFFLAMICYPEVQKKAQLEIETVIGTDRLPNLADRDSLPFLNALCTELHRWNPAVPLGVTHRLMQDDIYEGYHFPEGTLFTVNAWKILHDPSKYKDPLEFNPDRFVASEGREPESDPRNVMFGFGRRICAGIQLVDATLFTICARTLAIYNLSKPIENGKVIEPIIDYQTGTISHPRPFKCAIMPRSTKAEALLRSLDAEALQE</sequence>